<sequence length="189" mass="20947">MHALCDCFVTLFHEEYRQRTLLRAYREVLVIDNRSPHWHKPHYAQPEREADLFAVLDGADVSEPVRAAVAHALKRPPQFPRQSGPSWPEQATHTRYTLHLTFPAANLDEARAHAVSYAEGLSVLRPEVGVHAPLLSRADTWNHIEPLFCGAVGPDDEVCADVREHPGFHRAAGLGGLSWGGSDAAPGLR</sequence>
<evidence type="ECO:0000313" key="2">
    <source>
        <dbReference type="Proteomes" id="UP000277671"/>
    </source>
</evidence>
<organism evidence="1 2">
    <name type="scientific">Micromonospora pisi</name>
    <dbReference type="NCBI Taxonomy" id="589240"/>
    <lineage>
        <taxon>Bacteria</taxon>
        <taxon>Bacillati</taxon>
        <taxon>Actinomycetota</taxon>
        <taxon>Actinomycetes</taxon>
        <taxon>Micromonosporales</taxon>
        <taxon>Micromonosporaceae</taxon>
        <taxon>Micromonospora</taxon>
    </lineage>
</organism>
<dbReference type="AlphaFoldDB" id="A0A495JL13"/>
<accession>A0A495JL13</accession>
<dbReference type="EMBL" id="RBKT01000001">
    <property type="protein sequence ID" value="RKR89345.1"/>
    <property type="molecule type" value="Genomic_DNA"/>
</dbReference>
<comment type="caution">
    <text evidence="1">The sequence shown here is derived from an EMBL/GenBank/DDBJ whole genome shotgun (WGS) entry which is preliminary data.</text>
</comment>
<proteinExistence type="predicted"/>
<dbReference type="Proteomes" id="UP000277671">
    <property type="component" value="Unassembled WGS sequence"/>
</dbReference>
<gene>
    <name evidence="1" type="ORF">BDK92_3689</name>
</gene>
<reference evidence="1 2" key="1">
    <citation type="submission" date="2018-10" db="EMBL/GenBank/DDBJ databases">
        <title>Sequencing the genomes of 1000 actinobacteria strains.</title>
        <authorList>
            <person name="Klenk H.-P."/>
        </authorList>
    </citation>
    <scope>NUCLEOTIDE SEQUENCE [LARGE SCALE GENOMIC DNA]</scope>
    <source>
        <strain evidence="1 2">DSM 45175</strain>
    </source>
</reference>
<evidence type="ECO:0000313" key="1">
    <source>
        <dbReference type="EMBL" id="RKR89345.1"/>
    </source>
</evidence>
<keyword evidence="2" id="KW-1185">Reference proteome</keyword>
<protein>
    <submittedName>
        <fullName evidence="1">Uncharacterized protein</fullName>
    </submittedName>
</protein>
<name>A0A495JL13_9ACTN</name>